<name>A0A225ASL2_TALAT</name>
<dbReference type="InterPro" id="IPR015798">
    <property type="entry name" value="Cu_amine_oxidase_C"/>
</dbReference>
<sequence length="659" mass="74342">MHHHPLTPLSEAETNAARDIYLEEPLKKDLIPYLQLEHSGKLCPTSPRPRRLAKCQYDIVGSERVPEFHEAVVDVEGKVRISYTVVGKQHQASLILAEFDIFVKVCEESQMFKDAVAKFKLPEGFEVVIEPWPYGGRDRVTDDSRYFQGLIFAQDKRSGNPNSNFYAFPLPIIPVMDYHKREIVRIDRLATGGKGEDPLTLPEATRENPIGHCTPAEYIPELLSNGTRKDLKPLNVLQPEGPSFRVAQDESLVEWQKWRFRVGFNPREGATIHDIRYDGRSVLYRLSLSEMTVPYADPRYPFHRKQAFDFGDGGAGNCANNLSLGCDCLGVIKYFDGVVTDAEGNATVAPNVICLHEQDNGIGWKHTNWRTGRAVVTRSRELVVQFIITLANYEYIFAYKFDLAGGISVESRATGIVSVVNIDPGKQSEYGNVVGNGVLAQNHQHIFCIRIDPAIDGYKNTVYIEESHAVEMNDQTNPEGNLYRICKTPVEQSSWFDAAPEKNRIIKMVNTDKINPISQRPVGYKFTPMATQLLLADKRSIQARRAQFAQHHVWVTKYRDGELYAGGKYTLQSQEEVGGVSDAVKRGENVANEDVVVWSVFGITHNPRVEDWPVMPVECYQLNIRPTDFFTDNPAIDVPSNRNMSSQLVRSDDCSKCNL</sequence>
<gene>
    <name evidence="13" type="ORF">UA08_02538</name>
</gene>
<dbReference type="InterPro" id="IPR000269">
    <property type="entry name" value="Cu_amine_oxidase"/>
</dbReference>
<dbReference type="PANTHER" id="PTHR10638:SF91">
    <property type="entry name" value="AMINE OXIDASE"/>
    <property type="match status" value="1"/>
</dbReference>
<evidence type="ECO:0000256" key="7">
    <source>
        <dbReference type="ARBA" id="ARBA00023008"/>
    </source>
</evidence>
<dbReference type="InterPro" id="IPR049948">
    <property type="entry name" value="Cu_Am_ox_TPQ-bd"/>
</dbReference>
<dbReference type="FunFam" id="2.70.98.20:FF:000001">
    <property type="entry name" value="Amine oxidase"/>
    <property type="match status" value="1"/>
</dbReference>
<organism evidence="13 14">
    <name type="scientific">Talaromyces atroroseus</name>
    <dbReference type="NCBI Taxonomy" id="1441469"/>
    <lineage>
        <taxon>Eukaryota</taxon>
        <taxon>Fungi</taxon>
        <taxon>Dikarya</taxon>
        <taxon>Ascomycota</taxon>
        <taxon>Pezizomycotina</taxon>
        <taxon>Eurotiomycetes</taxon>
        <taxon>Eurotiomycetidae</taxon>
        <taxon>Eurotiales</taxon>
        <taxon>Trichocomaceae</taxon>
        <taxon>Talaromyces</taxon>
        <taxon>Talaromyces sect. Trachyspermi</taxon>
    </lineage>
</organism>
<dbReference type="SMR" id="A0A225ASL2"/>
<dbReference type="GO" id="GO:0008131">
    <property type="term" value="F:primary methylamine oxidase activity"/>
    <property type="evidence" value="ECO:0007669"/>
    <property type="project" value="InterPro"/>
</dbReference>
<protein>
    <recommendedName>
        <fullName evidence="11">Amine oxidase</fullName>
        <ecNumber evidence="11">1.4.3.-</ecNumber>
    </recommendedName>
</protein>
<comment type="cofactor">
    <cofactor evidence="1">
        <name>Cu cation</name>
        <dbReference type="ChEBI" id="CHEBI:23378"/>
    </cofactor>
</comment>
<dbReference type="Gene3D" id="2.70.98.20">
    <property type="entry name" value="Copper amine oxidase, catalytic domain"/>
    <property type="match status" value="1"/>
</dbReference>
<proteinExistence type="inferred from homology"/>
<evidence type="ECO:0000256" key="1">
    <source>
        <dbReference type="ARBA" id="ARBA00001935"/>
    </source>
</evidence>
<feature type="domain" description="Copper amine oxidase catalytic" evidence="12">
    <location>
        <begin position="234"/>
        <end position="636"/>
    </location>
</feature>
<dbReference type="PANTHER" id="PTHR10638">
    <property type="entry name" value="COPPER AMINE OXIDASE"/>
    <property type="match status" value="1"/>
</dbReference>
<evidence type="ECO:0000256" key="11">
    <source>
        <dbReference type="RuleBase" id="RU000672"/>
    </source>
</evidence>
<dbReference type="SUPFAM" id="SSF54416">
    <property type="entry name" value="Amine oxidase N-terminal region"/>
    <property type="match status" value="2"/>
</dbReference>
<evidence type="ECO:0000313" key="13">
    <source>
        <dbReference type="EMBL" id="OKL62493.1"/>
    </source>
</evidence>
<evidence type="ECO:0000256" key="9">
    <source>
        <dbReference type="PIRSR" id="PIRSR600269-50"/>
    </source>
</evidence>
<keyword evidence="14" id="KW-1185">Reference proteome</keyword>
<evidence type="ECO:0000256" key="5">
    <source>
        <dbReference type="ARBA" id="ARBA00022772"/>
    </source>
</evidence>
<dbReference type="GO" id="GO:0009308">
    <property type="term" value="P:amine metabolic process"/>
    <property type="evidence" value="ECO:0007669"/>
    <property type="project" value="UniProtKB-UniRule"/>
</dbReference>
<evidence type="ECO:0000256" key="6">
    <source>
        <dbReference type="ARBA" id="ARBA00023002"/>
    </source>
</evidence>
<dbReference type="InterPro" id="IPR036460">
    <property type="entry name" value="Cu_amine_oxidase_C_sf"/>
</dbReference>
<dbReference type="InterPro" id="IPR016182">
    <property type="entry name" value="Cu_amine_oxidase_N-reg"/>
</dbReference>
<dbReference type="Pfam" id="PF01179">
    <property type="entry name" value="Cu_amine_oxid"/>
    <property type="match status" value="1"/>
</dbReference>
<dbReference type="AlphaFoldDB" id="A0A225ASL2"/>
<dbReference type="RefSeq" id="XP_020122614.1">
    <property type="nucleotide sequence ID" value="XM_020264591.1"/>
</dbReference>
<dbReference type="SUPFAM" id="SSF49998">
    <property type="entry name" value="Amine oxidase catalytic domain"/>
    <property type="match status" value="1"/>
</dbReference>
<evidence type="ECO:0000256" key="4">
    <source>
        <dbReference type="ARBA" id="ARBA00022723"/>
    </source>
</evidence>
<feature type="active site" description="Schiff-base intermediate with substrate; via topaquinone" evidence="9">
    <location>
        <position position="393"/>
    </location>
</feature>
<dbReference type="GO" id="GO:0048038">
    <property type="term" value="F:quinone binding"/>
    <property type="evidence" value="ECO:0007669"/>
    <property type="project" value="InterPro"/>
</dbReference>
<reference evidence="13 14" key="1">
    <citation type="submission" date="2015-06" db="EMBL/GenBank/DDBJ databases">
        <title>Talaromyces atroroseus IBT 11181 draft genome.</title>
        <authorList>
            <person name="Rasmussen K.B."/>
            <person name="Rasmussen S."/>
            <person name="Petersen B."/>
            <person name="Sicheritz-Ponten T."/>
            <person name="Mortensen U.H."/>
            <person name="Thrane U."/>
        </authorList>
    </citation>
    <scope>NUCLEOTIDE SEQUENCE [LARGE SCALE GENOMIC DNA]</scope>
    <source>
        <strain evidence="13 14">IBT 11181</strain>
    </source>
</reference>
<dbReference type="PROSITE" id="PS01164">
    <property type="entry name" value="COPPER_AMINE_OXID_1"/>
    <property type="match status" value="1"/>
</dbReference>
<evidence type="ECO:0000256" key="10">
    <source>
        <dbReference type="PIRSR" id="PIRSR600269-51"/>
    </source>
</evidence>
<keyword evidence="4 11" id="KW-0479">Metal-binding</keyword>
<evidence type="ECO:0000256" key="3">
    <source>
        <dbReference type="ARBA" id="ARBA00011738"/>
    </source>
</evidence>
<dbReference type="GO" id="GO:0005507">
    <property type="term" value="F:copper ion binding"/>
    <property type="evidence" value="ECO:0007669"/>
    <property type="project" value="InterPro"/>
</dbReference>
<comment type="subunit">
    <text evidence="3">Homodimer.</text>
</comment>
<feature type="active site" description="Proton acceptor" evidence="9">
    <location>
        <position position="309"/>
    </location>
</feature>
<dbReference type="GeneID" id="31002293"/>
<evidence type="ECO:0000259" key="12">
    <source>
        <dbReference type="Pfam" id="PF01179"/>
    </source>
</evidence>
<keyword evidence="6 11" id="KW-0560">Oxidoreductase</keyword>
<evidence type="ECO:0000256" key="2">
    <source>
        <dbReference type="ARBA" id="ARBA00007983"/>
    </source>
</evidence>
<feature type="modified residue" description="2',4',5'-topaquinone" evidence="10">
    <location>
        <position position="393"/>
    </location>
</feature>
<keyword evidence="8" id="KW-1015">Disulfide bond</keyword>
<keyword evidence="5 9" id="KW-0801">TPQ</keyword>
<dbReference type="Gene3D" id="3.10.450.40">
    <property type="match status" value="2"/>
</dbReference>
<comment type="PTM">
    <text evidence="10 11">Topaquinone (TPQ) is generated by copper-dependent autoxidation of a specific tyrosyl residue.</text>
</comment>
<dbReference type="EMBL" id="LFMY01000003">
    <property type="protein sequence ID" value="OKL62493.1"/>
    <property type="molecule type" value="Genomic_DNA"/>
</dbReference>
<evidence type="ECO:0000313" key="14">
    <source>
        <dbReference type="Proteomes" id="UP000214365"/>
    </source>
</evidence>
<keyword evidence="7 11" id="KW-0186">Copper</keyword>
<comment type="cofactor">
    <cofactor evidence="11">
        <name>Cu cation</name>
        <dbReference type="ChEBI" id="CHEBI:23378"/>
    </cofactor>
    <text evidence="11">Contains 1 topaquinone per subunit.</text>
</comment>
<evidence type="ECO:0000256" key="8">
    <source>
        <dbReference type="ARBA" id="ARBA00023157"/>
    </source>
</evidence>
<comment type="caution">
    <text evidence="13">The sequence shown here is derived from an EMBL/GenBank/DDBJ whole genome shotgun (WGS) entry which is preliminary data.</text>
</comment>
<dbReference type="EC" id="1.4.3.-" evidence="11"/>
<dbReference type="OrthoDB" id="5379943at2759"/>
<dbReference type="STRING" id="1441469.A0A225ASL2"/>
<accession>A0A225ASL2</accession>
<dbReference type="Proteomes" id="UP000214365">
    <property type="component" value="Unassembled WGS sequence"/>
</dbReference>
<comment type="similarity">
    <text evidence="2 11">Belongs to the copper/topaquinone oxidase family.</text>
</comment>